<dbReference type="PANTHER" id="PTHR11122">
    <property type="entry name" value="APOSPORY-ASSOCIATED PROTEIN C-RELATED"/>
    <property type="match status" value="1"/>
</dbReference>
<accession>A0A1Y3XX22</accession>
<dbReference type="InterPro" id="IPR037481">
    <property type="entry name" value="LacX"/>
</dbReference>
<dbReference type="CDD" id="cd09024">
    <property type="entry name" value="Aldose_epim_lacX"/>
    <property type="match status" value="1"/>
</dbReference>
<dbReference type="Gene3D" id="2.70.98.10">
    <property type="match status" value="1"/>
</dbReference>
<dbReference type="InterPro" id="IPR008183">
    <property type="entry name" value="Aldose_1/G6P_1-epimerase"/>
</dbReference>
<gene>
    <name evidence="1" type="ORF">B5G02_08550</name>
</gene>
<dbReference type="GO" id="GO:0005975">
    <property type="term" value="P:carbohydrate metabolic process"/>
    <property type="evidence" value="ECO:0007669"/>
    <property type="project" value="InterPro"/>
</dbReference>
<dbReference type="GO" id="GO:0030246">
    <property type="term" value="F:carbohydrate binding"/>
    <property type="evidence" value="ECO:0007669"/>
    <property type="project" value="InterPro"/>
</dbReference>
<organism evidence="1 2">
    <name type="scientific">[Collinsella] massiliensis</name>
    <dbReference type="NCBI Taxonomy" id="1232426"/>
    <lineage>
        <taxon>Bacteria</taxon>
        <taxon>Bacillati</taxon>
        <taxon>Actinomycetota</taxon>
        <taxon>Coriobacteriia</taxon>
        <taxon>Coriobacteriales</taxon>
        <taxon>Coriobacteriaceae</taxon>
        <taxon>Enorma</taxon>
    </lineage>
</organism>
<dbReference type="InterPro" id="IPR014718">
    <property type="entry name" value="GH-type_carb-bd"/>
</dbReference>
<protein>
    <submittedName>
        <fullName evidence="1">Aldose epimerase</fullName>
    </submittedName>
</protein>
<keyword evidence="2" id="KW-1185">Reference proteome</keyword>
<dbReference type="GO" id="GO:0016853">
    <property type="term" value="F:isomerase activity"/>
    <property type="evidence" value="ECO:0007669"/>
    <property type="project" value="InterPro"/>
</dbReference>
<comment type="caution">
    <text evidence="1">The sequence shown here is derived from an EMBL/GenBank/DDBJ whole genome shotgun (WGS) entry which is preliminary data.</text>
</comment>
<reference evidence="2" key="1">
    <citation type="submission" date="2017-04" db="EMBL/GenBank/DDBJ databases">
        <title>Function of individual gut microbiota members based on whole genome sequencing of pure cultures obtained from chicken caecum.</title>
        <authorList>
            <person name="Medvecky M."/>
            <person name="Cejkova D."/>
            <person name="Polansky O."/>
            <person name="Karasova D."/>
            <person name="Kubasova T."/>
            <person name="Cizek A."/>
            <person name="Rychlik I."/>
        </authorList>
    </citation>
    <scope>NUCLEOTIDE SEQUENCE [LARGE SCALE GENOMIC DNA]</scope>
    <source>
        <strain evidence="2">An5</strain>
    </source>
</reference>
<proteinExistence type="predicted"/>
<name>A0A1Y3XX22_9ACTN</name>
<sequence length="294" mass="32005">MSQVVTITNNTASASIDSKGAQLTSLALDGREYLWQADPRWWGKHAPVLFPIVGTLRDGRAASAQGEVRLGRHGFARDMEHAIVSRDDASVTFEITDTPETRAVYPCAFRLNMAYALTGPASLTQTFRVENTGDVPLPFSVGGHPAFNVPAPGGDGEAWEDYVLEFAEPWTYESPTIADGGLLTYDVMNPIVDATDRMPLTRAAFRFDTIMLEGVPQSTVSLRGAKSGHGVRLDFEGFPYLGVWAGDGVPFVALEPWTGHATLTSEDDIFEHKRSITLLEPGAVDERSFTVTLL</sequence>
<dbReference type="OrthoDB" id="9795355at2"/>
<dbReference type="PANTHER" id="PTHR11122:SF13">
    <property type="entry name" value="GLUCOSE-6-PHOSPHATE 1-EPIMERASE"/>
    <property type="match status" value="1"/>
</dbReference>
<dbReference type="EMBL" id="NFIE01000020">
    <property type="protein sequence ID" value="OUN86590.1"/>
    <property type="molecule type" value="Genomic_DNA"/>
</dbReference>
<dbReference type="RefSeq" id="WP_094335909.1">
    <property type="nucleotide sequence ID" value="NZ_NFIE01000020.1"/>
</dbReference>
<dbReference type="Proteomes" id="UP000195781">
    <property type="component" value="Unassembled WGS sequence"/>
</dbReference>
<evidence type="ECO:0000313" key="1">
    <source>
        <dbReference type="EMBL" id="OUN86590.1"/>
    </source>
</evidence>
<dbReference type="InterPro" id="IPR011013">
    <property type="entry name" value="Gal_mutarotase_sf_dom"/>
</dbReference>
<dbReference type="SUPFAM" id="SSF74650">
    <property type="entry name" value="Galactose mutarotase-like"/>
    <property type="match status" value="1"/>
</dbReference>
<evidence type="ECO:0000313" key="2">
    <source>
        <dbReference type="Proteomes" id="UP000195781"/>
    </source>
</evidence>
<dbReference type="AlphaFoldDB" id="A0A1Y3XX22"/>
<dbReference type="Pfam" id="PF01263">
    <property type="entry name" value="Aldose_epim"/>
    <property type="match status" value="1"/>
</dbReference>